<keyword evidence="2" id="KW-1185">Reference proteome</keyword>
<organism evidence="1 2">
    <name type="scientific">Danaus chrysippus</name>
    <name type="common">African queen</name>
    <dbReference type="NCBI Taxonomy" id="151541"/>
    <lineage>
        <taxon>Eukaryota</taxon>
        <taxon>Metazoa</taxon>
        <taxon>Ecdysozoa</taxon>
        <taxon>Arthropoda</taxon>
        <taxon>Hexapoda</taxon>
        <taxon>Insecta</taxon>
        <taxon>Pterygota</taxon>
        <taxon>Neoptera</taxon>
        <taxon>Endopterygota</taxon>
        <taxon>Lepidoptera</taxon>
        <taxon>Glossata</taxon>
        <taxon>Ditrysia</taxon>
        <taxon>Papilionoidea</taxon>
        <taxon>Nymphalidae</taxon>
        <taxon>Danainae</taxon>
        <taxon>Danaini</taxon>
        <taxon>Danaina</taxon>
        <taxon>Danaus</taxon>
        <taxon>Anosia</taxon>
    </lineage>
</organism>
<accession>A0A8J2WB66</accession>
<name>A0A8J2WB66_9NEOP</name>
<dbReference type="EMBL" id="CAKASE010000083">
    <property type="protein sequence ID" value="CAG9585102.1"/>
    <property type="molecule type" value="Genomic_DNA"/>
</dbReference>
<protein>
    <submittedName>
        <fullName evidence="1">(African queen) hypothetical protein</fullName>
    </submittedName>
</protein>
<gene>
    <name evidence="1" type="ORF">DCHRY22_LOCUS15589</name>
</gene>
<evidence type="ECO:0000313" key="1">
    <source>
        <dbReference type="EMBL" id="CAG9585102.1"/>
    </source>
</evidence>
<comment type="caution">
    <text evidence="1">The sequence shown here is derived from an EMBL/GenBank/DDBJ whole genome shotgun (WGS) entry which is preliminary data.</text>
</comment>
<dbReference type="AlphaFoldDB" id="A0A8J2WB66"/>
<proteinExistence type="predicted"/>
<dbReference type="Proteomes" id="UP000789524">
    <property type="component" value="Unassembled WGS sequence"/>
</dbReference>
<evidence type="ECO:0000313" key="2">
    <source>
        <dbReference type="Proteomes" id="UP000789524"/>
    </source>
</evidence>
<sequence>MGRLCRNAACTKSHSWRQARRAGAALAIAGLVNVPNIRATKSPQPSVRRGVWRQTLNSLLASNVCSH</sequence>
<reference evidence="1" key="1">
    <citation type="submission" date="2021-09" db="EMBL/GenBank/DDBJ databases">
        <authorList>
            <person name="Martin H S."/>
        </authorList>
    </citation>
    <scope>NUCLEOTIDE SEQUENCE</scope>
</reference>